<feature type="non-terminal residue" evidence="1">
    <location>
        <position position="1"/>
    </location>
</feature>
<dbReference type="EMBL" id="PFWZ01000112">
    <property type="protein sequence ID" value="PJA40092.1"/>
    <property type="molecule type" value="Genomic_DNA"/>
</dbReference>
<dbReference type="AlphaFoldDB" id="A0A2M7X1P9"/>
<name>A0A2M7X1P9_UNCKA</name>
<accession>A0A2M7X1P9</accession>
<organism evidence="1 2">
    <name type="scientific">candidate division WWE3 bacterium CG_4_9_14_3_um_filter_39_7</name>
    <dbReference type="NCBI Taxonomy" id="1975080"/>
    <lineage>
        <taxon>Bacteria</taxon>
        <taxon>Katanobacteria</taxon>
    </lineage>
</organism>
<comment type="caution">
    <text evidence="1">The sequence shown here is derived from an EMBL/GenBank/DDBJ whole genome shotgun (WGS) entry which is preliminary data.</text>
</comment>
<reference evidence="2" key="1">
    <citation type="submission" date="2017-09" db="EMBL/GenBank/DDBJ databases">
        <title>Depth-based differentiation of microbial function through sediment-hosted aquifers and enrichment of novel symbionts in the deep terrestrial subsurface.</title>
        <authorList>
            <person name="Probst A.J."/>
            <person name="Ladd B."/>
            <person name="Jarett J.K."/>
            <person name="Geller-Mcgrath D.E."/>
            <person name="Sieber C.M.K."/>
            <person name="Emerson J.B."/>
            <person name="Anantharaman K."/>
            <person name="Thomas B.C."/>
            <person name="Malmstrom R."/>
            <person name="Stieglmeier M."/>
            <person name="Klingl A."/>
            <person name="Woyke T."/>
            <person name="Ryan C.M."/>
            <person name="Banfield J.F."/>
        </authorList>
    </citation>
    <scope>NUCLEOTIDE SEQUENCE [LARGE SCALE GENOMIC DNA]</scope>
</reference>
<sequence length="64" mass="6690">TSEPYTYNIDLSSLSSEARSNGSHQITVHGFDSTGSTSSVYVTVNLKGNTAVKPSVSPSVTKTP</sequence>
<evidence type="ECO:0000313" key="1">
    <source>
        <dbReference type="EMBL" id="PJA40092.1"/>
    </source>
</evidence>
<proteinExistence type="predicted"/>
<evidence type="ECO:0000313" key="2">
    <source>
        <dbReference type="Proteomes" id="UP000231195"/>
    </source>
</evidence>
<protein>
    <submittedName>
        <fullName evidence="1">Uncharacterized protein</fullName>
    </submittedName>
</protein>
<dbReference type="Proteomes" id="UP000231195">
    <property type="component" value="Unassembled WGS sequence"/>
</dbReference>
<gene>
    <name evidence="1" type="ORF">CO179_03350</name>
</gene>